<dbReference type="InterPro" id="IPR036259">
    <property type="entry name" value="MFS_trans_sf"/>
</dbReference>
<dbReference type="PROSITE" id="PS50850">
    <property type="entry name" value="MFS"/>
    <property type="match status" value="1"/>
</dbReference>
<evidence type="ECO:0000256" key="2">
    <source>
        <dbReference type="ARBA" id="ARBA00023157"/>
    </source>
</evidence>
<gene>
    <name evidence="3" type="ORF">PACLA_8A010398</name>
</gene>
<keyword evidence="4" id="KW-1185">Reference proteome</keyword>
<dbReference type="EMBL" id="CACRXK020014708">
    <property type="protein sequence ID" value="CAB4027280.1"/>
    <property type="molecule type" value="Genomic_DNA"/>
</dbReference>
<evidence type="ECO:0000313" key="3">
    <source>
        <dbReference type="EMBL" id="CAB4027280.1"/>
    </source>
</evidence>
<comment type="subcellular location">
    <subcellularLocation>
        <location evidence="1">Membrane</location>
        <topology evidence="1">Multi-pass membrane protein</topology>
    </subcellularLocation>
</comment>
<evidence type="ECO:0000313" key="4">
    <source>
        <dbReference type="Proteomes" id="UP001152795"/>
    </source>
</evidence>
<dbReference type="InterPro" id="IPR004156">
    <property type="entry name" value="OATP"/>
</dbReference>
<dbReference type="AlphaFoldDB" id="A0A7D9JDT3"/>
<name>A0A7D9JDT3_PARCT</name>
<evidence type="ECO:0000256" key="1">
    <source>
        <dbReference type="ARBA" id="ARBA00004141"/>
    </source>
</evidence>
<dbReference type="GO" id="GO:0022857">
    <property type="term" value="F:transmembrane transporter activity"/>
    <property type="evidence" value="ECO:0007669"/>
    <property type="project" value="InterPro"/>
</dbReference>
<dbReference type="SUPFAM" id="SSF103473">
    <property type="entry name" value="MFS general substrate transporter"/>
    <property type="match status" value="1"/>
</dbReference>
<dbReference type="PANTHER" id="PTHR11388:SF100">
    <property type="entry name" value="SOLUTE CARRIER ORGANIC ANION TRANSPORTER FAMILY MEMBER 4A1"/>
    <property type="match status" value="1"/>
</dbReference>
<accession>A0A7D9JDT3</accession>
<protein>
    <submittedName>
        <fullName evidence="3">Solute carrier organic anion transporter family member 4A1 isoform X2</fullName>
    </submittedName>
</protein>
<reference evidence="3" key="1">
    <citation type="submission" date="2020-04" db="EMBL/GenBank/DDBJ databases">
        <authorList>
            <person name="Alioto T."/>
            <person name="Alioto T."/>
            <person name="Gomez Garrido J."/>
        </authorList>
    </citation>
    <scope>NUCLEOTIDE SEQUENCE</scope>
    <source>
        <strain evidence="3">A484AB</strain>
    </source>
</reference>
<organism evidence="3 4">
    <name type="scientific">Paramuricea clavata</name>
    <name type="common">Red gorgonian</name>
    <name type="synonym">Violescent sea-whip</name>
    <dbReference type="NCBI Taxonomy" id="317549"/>
    <lineage>
        <taxon>Eukaryota</taxon>
        <taxon>Metazoa</taxon>
        <taxon>Cnidaria</taxon>
        <taxon>Anthozoa</taxon>
        <taxon>Octocorallia</taxon>
        <taxon>Malacalcyonacea</taxon>
        <taxon>Plexauridae</taxon>
        <taxon>Paramuricea</taxon>
    </lineage>
</organism>
<dbReference type="Gene3D" id="1.20.1250.20">
    <property type="entry name" value="MFS general substrate transporter like domains"/>
    <property type="match status" value="1"/>
</dbReference>
<sequence>MSQVADERGNTQTVEIPRGSKELKSTNYGWFSLKPSCLQGLLSSRWILVFCCILVGTQSLIVTGLSGVVISSIEKRYYLRSSEVGSIFSCYDIGNTLVTLLVSYIGHSHKSKWLGAGSIVLGLGCLVFALPQLLVAEYEPRIAGSSDLCYLNETLRNSTSSSENCRSSEWYHLMVFVLGQLLIGAGASPVYNLGSAHLDESVTRKNSGVYLGIYYAVATLGPGLGFLLGGLFLSVYIDIKLVSREVTFDDIHHNPLELWNFGNFEFVFV</sequence>
<dbReference type="PANTHER" id="PTHR11388">
    <property type="entry name" value="ORGANIC ANION TRANSPORTER"/>
    <property type="match status" value="1"/>
</dbReference>
<dbReference type="Pfam" id="PF03137">
    <property type="entry name" value="OATP"/>
    <property type="match status" value="1"/>
</dbReference>
<dbReference type="InterPro" id="IPR020846">
    <property type="entry name" value="MFS_dom"/>
</dbReference>
<keyword evidence="2" id="KW-1015">Disulfide bond</keyword>
<dbReference type="GO" id="GO:0016020">
    <property type="term" value="C:membrane"/>
    <property type="evidence" value="ECO:0007669"/>
    <property type="project" value="UniProtKB-SubCell"/>
</dbReference>
<dbReference type="Proteomes" id="UP001152795">
    <property type="component" value="Unassembled WGS sequence"/>
</dbReference>
<dbReference type="OrthoDB" id="5062115at2759"/>
<proteinExistence type="predicted"/>
<comment type="caution">
    <text evidence="3">The sequence shown here is derived from an EMBL/GenBank/DDBJ whole genome shotgun (WGS) entry which is preliminary data.</text>
</comment>